<feature type="transmembrane region" description="Helical" evidence="2">
    <location>
        <begin position="113"/>
        <end position="136"/>
    </location>
</feature>
<feature type="region of interest" description="Disordered" evidence="1">
    <location>
        <begin position="1"/>
        <end position="109"/>
    </location>
</feature>
<feature type="compositionally biased region" description="Low complexity" evidence="1">
    <location>
        <begin position="1"/>
        <end position="25"/>
    </location>
</feature>
<evidence type="ECO:0000256" key="2">
    <source>
        <dbReference type="SAM" id="Phobius"/>
    </source>
</evidence>
<accession>A0A941IUG9</accession>
<evidence type="ECO:0000313" key="4">
    <source>
        <dbReference type="Proteomes" id="UP000675781"/>
    </source>
</evidence>
<dbReference type="Proteomes" id="UP000675781">
    <property type="component" value="Unassembled WGS sequence"/>
</dbReference>
<sequence length="168" mass="17286">PIPTAYAAGAGAPLGPGPAAAPAAPTHVSGKPSGYPPQPVFPGPQHPPVRNNPAPPPRGAYAPQSAQSAYRPPQQRVIHPPQPQSQQRPVVGPQPLRQAPRQPRPVSAYEPKSGIGCLGKIAILLIVLALAALIGVKIGDRIARNHTSGNSSGVSIIVPWNGFRGSSH</sequence>
<reference evidence="3" key="1">
    <citation type="submission" date="2021-04" db="EMBL/GenBank/DDBJ databases">
        <title>Genome based classification of Actinospica acidithermotolerans sp. nov., an actinobacterium isolated from an Indonesian hot spring.</title>
        <authorList>
            <person name="Kusuma A.B."/>
            <person name="Putra K.E."/>
            <person name="Nafisah S."/>
            <person name="Loh J."/>
            <person name="Nouioui I."/>
            <person name="Goodfellow M."/>
        </authorList>
    </citation>
    <scope>NUCLEOTIDE SEQUENCE</scope>
    <source>
        <strain evidence="3">CSCA 57</strain>
    </source>
</reference>
<dbReference type="AlphaFoldDB" id="A0A941IUG9"/>
<gene>
    <name evidence="3" type="ORF">KDL01_37800</name>
</gene>
<feature type="non-terminal residue" evidence="3">
    <location>
        <position position="1"/>
    </location>
</feature>
<keyword evidence="2" id="KW-1133">Transmembrane helix</keyword>
<proteinExistence type="predicted"/>
<comment type="caution">
    <text evidence="3">The sequence shown here is derived from an EMBL/GenBank/DDBJ whole genome shotgun (WGS) entry which is preliminary data.</text>
</comment>
<keyword evidence="2" id="KW-0812">Transmembrane</keyword>
<evidence type="ECO:0000256" key="1">
    <source>
        <dbReference type="SAM" id="MobiDB-lite"/>
    </source>
</evidence>
<keyword evidence="4" id="KW-1185">Reference proteome</keyword>
<feature type="compositionally biased region" description="Pro residues" evidence="1">
    <location>
        <begin position="34"/>
        <end position="47"/>
    </location>
</feature>
<feature type="compositionally biased region" description="Low complexity" evidence="1">
    <location>
        <begin position="84"/>
        <end position="105"/>
    </location>
</feature>
<name>A0A941IUG9_9ACTN</name>
<organism evidence="3 4">
    <name type="scientific">Actinospica durhamensis</name>
    <dbReference type="NCBI Taxonomy" id="1508375"/>
    <lineage>
        <taxon>Bacteria</taxon>
        <taxon>Bacillati</taxon>
        <taxon>Actinomycetota</taxon>
        <taxon>Actinomycetes</taxon>
        <taxon>Catenulisporales</taxon>
        <taxon>Actinospicaceae</taxon>
        <taxon>Actinospica</taxon>
    </lineage>
</organism>
<dbReference type="EMBL" id="JAGSOG010000375">
    <property type="protein sequence ID" value="MBR7839082.1"/>
    <property type="molecule type" value="Genomic_DNA"/>
</dbReference>
<evidence type="ECO:0000313" key="3">
    <source>
        <dbReference type="EMBL" id="MBR7839082.1"/>
    </source>
</evidence>
<keyword evidence="2" id="KW-0472">Membrane</keyword>
<protein>
    <submittedName>
        <fullName evidence="3">Uncharacterized protein</fullName>
    </submittedName>
</protein>